<keyword evidence="5" id="KW-0633">Potassium transport</keyword>
<feature type="region of interest" description="Disordered" evidence="12">
    <location>
        <begin position="1"/>
        <end position="73"/>
    </location>
</feature>
<protein>
    <recommendedName>
        <fullName evidence="13">Cyclic nucleotide-binding domain-containing protein</fullName>
    </recommendedName>
</protein>
<dbReference type="Gene3D" id="1.10.287.70">
    <property type="match status" value="1"/>
</dbReference>
<dbReference type="Gene3D" id="1.25.40.20">
    <property type="entry name" value="Ankyrin repeat-containing domain"/>
    <property type="match status" value="2"/>
</dbReference>
<evidence type="ECO:0000256" key="3">
    <source>
        <dbReference type="ARBA" id="ARBA00022448"/>
    </source>
</evidence>
<keyword evidence="5" id="KW-0630">Potassium</keyword>
<feature type="repeat" description="ANK" evidence="11">
    <location>
        <begin position="874"/>
        <end position="906"/>
    </location>
</feature>
<dbReference type="EMBL" id="HBFA01022112">
    <property type="protein sequence ID" value="CAD8672243.1"/>
    <property type="molecule type" value="Transcribed_RNA"/>
</dbReference>
<keyword evidence="11" id="KW-0040">ANK repeat</keyword>
<dbReference type="PANTHER" id="PTHR45743:SF2">
    <property type="entry name" value="POTASSIUM CHANNEL AKT1"/>
    <property type="match status" value="1"/>
</dbReference>
<feature type="compositionally biased region" description="Basic and acidic residues" evidence="12">
    <location>
        <begin position="16"/>
        <end position="52"/>
    </location>
</feature>
<comment type="similarity">
    <text evidence="2">Belongs to the potassium channel family. Plant (TC 1.A.1.4) subfamily.</text>
</comment>
<keyword evidence="4" id="KW-0812">Transmembrane</keyword>
<proteinExistence type="inferred from homology"/>
<dbReference type="Gene3D" id="2.60.120.10">
    <property type="entry name" value="Jelly Rolls"/>
    <property type="match status" value="1"/>
</dbReference>
<dbReference type="Pfam" id="PF00027">
    <property type="entry name" value="cNMP_binding"/>
    <property type="match status" value="1"/>
</dbReference>
<evidence type="ECO:0000256" key="6">
    <source>
        <dbReference type="ARBA" id="ARBA00022882"/>
    </source>
</evidence>
<dbReference type="InterPro" id="IPR036770">
    <property type="entry name" value="Ankyrin_rpt-contain_sf"/>
</dbReference>
<dbReference type="InterPro" id="IPR018490">
    <property type="entry name" value="cNMP-bd_dom_sf"/>
</dbReference>
<dbReference type="InterPro" id="IPR014710">
    <property type="entry name" value="RmlC-like_jellyroll"/>
</dbReference>
<dbReference type="InterPro" id="IPR000595">
    <property type="entry name" value="cNMP-bd_dom"/>
</dbReference>
<dbReference type="InterPro" id="IPR005821">
    <property type="entry name" value="Ion_trans_dom"/>
</dbReference>
<comment type="subcellular location">
    <subcellularLocation>
        <location evidence="1">Membrane</location>
        <topology evidence="1">Multi-pass membrane protein</topology>
    </subcellularLocation>
</comment>
<feature type="region of interest" description="Disordered" evidence="12">
    <location>
        <begin position="552"/>
        <end position="602"/>
    </location>
</feature>
<feature type="repeat" description="ANK" evidence="11">
    <location>
        <begin position="769"/>
        <end position="791"/>
    </location>
</feature>
<evidence type="ECO:0000256" key="11">
    <source>
        <dbReference type="PROSITE-ProRule" id="PRU00023"/>
    </source>
</evidence>
<evidence type="ECO:0000259" key="13">
    <source>
        <dbReference type="PROSITE" id="PS50042"/>
    </source>
</evidence>
<evidence type="ECO:0000256" key="9">
    <source>
        <dbReference type="ARBA" id="ARBA00023136"/>
    </source>
</evidence>
<dbReference type="SMART" id="SM00100">
    <property type="entry name" value="cNMP"/>
    <property type="match status" value="1"/>
</dbReference>
<feature type="repeat" description="ANK" evidence="11">
    <location>
        <begin position="810"/>
        <end position="842"/>
    </location>
</feature>
<dbReference type="PANTHER" id="PTHR45743">
    <property type="entry name" value="POTASSIUM CHANNEL AKT1"/>
    <property type="match status" value="1"/>
</dbReference>
<dbReference type="PROSITE" id="PS50088">
    <property type="entry name" value="ANK_REPEAT"/>
    <property type="match status" value="3"/>
</dbReference>
<dbReference type="InterPro" id="IPR003938">
    <property type="entry name" value="K_chnl_volt-dep_EAG/ELK/ERG"/>
</dbReference>
<dbReference type="Pfam" id="PF12796">
    <property type="entry name" value="Ank_2"/>
    <property type="match status" value="2"/>
</dbReference>
<dbReference type="SUPFAM" id="SSF48403">
    <property type="entry name" value="Ankyrin repeat"/>
    <property type="match status" value="1"/>
</dbReference>
<keyword evidence="6" id="KW-0851">Voltage-gated channel</keyword>
<keyword evidence="9" id="KW-0472">Membrane</keyword>
<evidence type="ECO:0000256" key="7">
    <source>
        <dbReference type="ARBA" id="ARBA00022989"/>
    </source>
</evidence>
<evidence type="ECO:0000256" key="5">
    <source>
        <dbReference type="ARBA" id="ARBA00022826"/>
    </source>
</evidence>
<organism evidence="14">
    <name type="scientific">Pyramimonas obovata</name>
    <dbReference type="NCBI Taxonomy" id="1411642"/>
    <lineage>
        <taxon>Eukaryota</taxon>
        <taxon>Viridiplantae</taxon>
        <taxon>Chlorophyta</taxon>
        <taxon>Pyramimonadophyceae</taxon>
        <taxon>Pyramimonadales</taxon>
        <taxon>Pyramimonadaceae</taxon>
        <taxon>Pyramimonas</taxon>
        <taxon>Pyramimonas incertae sedis</taxon>
    </lineage>
</organism>
<dbReference type="PROSITE" id="PS50042">
    <property type="entry name" value="CNMP_BINDING_3"/>
    <property type="match status" value="1"/>
</dbReference>
<dbReference type="FunFam" id="1.10.287.70:FF:000123">
    <property type="entry name" value="Potassium channel KAT3"/>
    <property type="match status" value="1"/>
</dbReference>
<keyword evidence="8" id="KW-0406">Ion transport</keyword>
<dbReference type="SMART" id="SM00248">
    <property type="entry name" value="ANK"/>
    <property type="match status" value="5"/>
</dbReference>
<keyword evidence="10" id="KW-0407">Ion channel</keyword>
<dbReference type="InterPro" id="IPR002110">
    <property type="entry name" value="Ankyrin_rpt"/>
</dbReference>
<dbReference type="Pfam" id="PF00520">
    <property type="entry name" value="Ion_trans"/>
    <property type="match status" value="1"/>
</dbReference>
<evidence type="ECO:0000256" key="4">
    <source>
        <dbReference type="ARBA" id="ARBA00022692"/>
    </source>
</evidence>
<evidence type="ECO:0000256" key="10">
    <source>
        <dbReference type="ARBA" id="ARBA00023303"/>
    </source>
</evidence>
<evidence type="ECO:0000313" key="14">
    <source>
        <dbReference type="EMBL" id="CAD8672243.1"/>
    </source>
</evidence>
<evidence type="ECO:0000256" key="8">
    <source>
        <dbReference type="ARBA" id="ARBA00023065"/>
    </source>
</evidence>
<dbReference type="PRINTS" id="PR01463">
    <property type="entry name" value="EAGCHANLFMLY"/>
</dbReference>
<dbReference type="GO" id="GO:0005249">
    <property type="term" value="F:voltage-gated potassium channel activity"/>
    <property type="evidence" value="ECO:0007669"/>
    <property type="project" value="InterPro"/>
</dbReference>
<evidence type="ECO:0000256" key="12">
    <source>
        <dbReference type="SAM" id="MobiDB-lite"/>
    </source>
</evidence>
<dbReference type="PRINTS" id="PR01415">
    <property type="entry name" value="ANKYRIN"/>
</dbReference>
<evidence type="ECO:0000256" key="1">
    <source>
        <dbReference type="ARBA" id="ARBA00004141"/>
    </source>
</evidence>
<keyword evidence="5" id="KW-0631">Potassium channel</keyword>
<feature type="region of interest" description="Disordered" evidence="12">
    <location>
        <begin position="639"/>
        <end position="674"/>
    </location>
</feature>
<dbReference type="AlphaFoldDB" id="A0A7S0WLM2"/>
<feature type="compositionally biased region" description="Basic and acidic residues" evidence="12">
    <location>
        <begin position="639"/>
        <end position="652"/>
    </location>
</feature>
<dbReference type="SUPFAM" id="SSF81324">
    <property type="entry name" value="Voltage-gated potassium channels"/>
    <property type="match status" value="1"/>
</dbReference>
<dbReference type="SUPFAM" id="SSF51206">
    <property type="entry name" value="cAMP-binding domain-like"/>
    <property type="match status" value="1"/>
</dbReference>
<evidence type="ECO:0000256" key="2">
    <source>
        <dbReference type="ARBA" id="ARBA00007929"/>
    </source>
</evidence>
<sequence length="948" mass="106477">MSDLPVESEIVLTKRHNVDGRDHASGAHSPRESETERFGRRETMDCHMRDSTSSRVSSHPQTREERTSTCKKTYQASTGMDARGFVLGPHKFVIHPESPLYQRWWSYTVVLTVYVAFSAPFRFAFSDPGPYSIIDGVENFMDFCFFIDIILSFRLAYTKYGALVSDPKAIAINYLAFKFWIDLVSTLPLDVASDSLAFTGLLRLIRLTRLLTLLQRLEKDFSYNYYIVTFSKFLTLVIMATHWEACGFFFIAKQIDFSPKSWAHGDNLPYIENLRSEPTLKQYVTSAYWALTTITTVGYGDINPVSEYEKIYAICLMIVNMGITTYLLGNIALIVTKRDQVTSDYRTMMSSVSDLLKRKTIPEDLQSVALMHLQMSHETAEDKDDALKHCPPFVRTQILKHLYRQHMKDCYLFQECASTFIDQLTAMVQVEFYFPDTTVISEQEMSDYIYLILEGRCAIYLENPRTLLRYLDRGMMFGEEGVCCEIAMSSCVVTETFCRLLLIPAKGFLQLTEVNSVAERRCQQNILYNLNKAVAGASVRYRSALEEAKKLYDEDSSGSPRFEGDSDSDFTPRGEASYHQDSSANPLKSFPLEEEEGVPTAARNPVADAEVETDHVGPLANGLASTLDEPFGLGLAAAKEKMAGEEDAEARRPSPAFNSNHSASQPNASHHNSSLHNSSYYDILDELSEEDVMELVRYAEETQFATDILQLKQSYEFDRDLLASVTLQIHKKDQELSTRMCFLASQGHHLLLRTILSDASVRPDLADYSGRTPLHLAVVFGHLEVVRLLLEPKEYGTAVAPVDPNVKDASGVTPLLEACKHGHKHIAEYLRAHGAKLTMTDVGQQLCQAACDDKVEYISALLENGIDIDAQDYDGRSGLHLAASEGCLATVELFLEHGAKHSPLDRFSRTPLDDALDSVHTEVANALRHYGGKQAKELDPFADLPKEA</sequence>
<reference evidence="14" key="1">
    <citation type="submission" date="2021-01" db="EMBL/GenBank/DDBJ databases">
        <authorList>
            <person name="Corre E."/>
            <person name="Pelletier E."/>
            <person name="Niang G."/>
            <person name="Scheremetjew M."/>
            <person name="Finn R."/>
            <person name="Kale V."/>
            <person name="Holt S."/>
            <person name="Cochrane G."/>
            <person name="Meng A."/>
            <person name="Brown T."/>
            <person name="Cohen L."/>
        </authorList>
    </citation>
    <scope>NUCLEOTIDE SEQUENCE</scope>
    <source>
        <strain evidence="14">CCMP722</strain>
    </source>
</reference>
<accession>A0A7S0WLM2</accession>
<keyword evidence="7" id="KW-1133">Transmembrane helix</keyword>
<dbReference type="CDD" id="cd00038">
    <property type="entry name" value="CAP_ED"/>
    <property type="match status" value="1"/>
</dbReference>
<dbReference type="PROSITE" id="PS50297">
    <property type="entry name" value="ANK_REP_REGION"/>
    <property type="match status" value="3"/>
</dbReference>
<keyword evidence="3" id="KW-0813">Transport</keyword>
<dbReference type="GO" id="GO:0034702">
    <property type="term" value="C:monoatomic ion channel complex"/>
    <property type="evidence" value="ECO:0007669"/>
    <property type="project" value="UniProtKB-KW"/>
</dbReference>
<gene>
    <name evidence="14" type="ORF">POBO1169_LOCUS11242</name>
</gene>
<name>A0A7S0WLM2_9CHLO</name>
<dbReference type="InterPro" id="IPR045319">
    <property type="entry name" value="KAT/AKT"/>
</dbReference>
<feature type="compositionally biased region" description="Polar residues" evidence="12">
    <location>
        <begin position="656"/>
        <end position="666"/>
    </location>
</feature>
<feature type="domain" description="Cyclic nucleotide-binding" evidence="13">
    <location>
        <begin position="412"/>
        <end position="529"/>
    </location>
</feature>